<dbReference type="InterPro" id="IPR000157">
    <property type="entry name" value="TIR_dom"/>
</dbReference>
<evidence type="ECO:0000313" key="3">
    <source>
        <dbReference type="EMBL" id="CAK8998852.1"/>
    </source>
</evidence>
<gene>
    <name evidence="3" type="ORF">SCF082_LOCUS5804</name>
</gene>
<proteinExistence type="predicted"/>
<name>A0ABP0IA28_9DINO</name>
<feature type="transmembrane region" description="Helical" evidence="1">
    <location>
        <begin position="392"/>
        <end position="415"/>
    </location>
</feature>
<evidence type="ECO:0000259" key="2">
    <source>
        <dbReference type="Pfam" id="PF13676"/>
    </source>
</evidence>
<dbReference type="Proteomes" id="UP001642464">
    <property type="component" value="Unassembled WGS sequence"/>
</dbReference>
<feature type="transmembrane region" description="Helical" evidence="1">
    <location>
        <begin position="481"/>
        <end position="500"/>
    </location>
</feature>
<keyword evidence="1" id="KW-0472">Membrane</keyword>
<reference evidence="3 4" key="1">
    <citation type="submission" date="2024-02" db="EMBL/GenBank/DDBJ databases">
        <authorList>
            <person name="Chen Y."/>
            <person name="Shah S."/>
            <person name="Dougan E. K."/>
            <person name="Thang M."/>
            <person name="Chan C."/>
        </authorList>
    </citation>
    <scope>NUCLEOTIDE SEQUENCE [LARGE SCALE GENOMIC DNA]</scope>
</reference>
<sequence>CICGLTQTQRELSKMSLFAKGKDDALEEDQLVLHTESLEHSRTESMQSEDPVSDEEAVVPVDVPYAKCRWDFFLSHKQSNAQDAVQNLRLALSERFLGASFWLDIEQDPTVKGMCHGVSNSRNVLIFLTEGISDSKFCQMEMRWALEANRNLILVMETDDRHGKPNMEELIHRCPDDLKAIFTQNEIIPWFRDPEFRFVSVDKILKSCADDPRRNASNRKAAKPLVYGKGGDSEEGAEVFDRSFVIFTAMCGVALPGAGPKTKCWAVAVRIILLTCGMMCCSRLLTPEGPAFLDYLTIIQIVAAHPMIFLLLHVMLVLLRSDLIADLLENHIDCPSEGKKLRFKTKLLTGLVALLTTTLSLWGWVGYLPGFFHPYYLTSGNGLVVYGIAHGLTWILILPIFFGSFFAALMIMFTLQELCNMALLTAYNELNSELEHEGLEAVVKRGDGINVTDHDLYRFEVKYAKSWELYKKIQSHTAMPLFVFWFIELGLVIWSVWSMAQGAQSDVNDWRVPHLKSYWNLVVRLSWFVGGSPWFGAGCWITALLPWGSIYYAWRMNNLSKRLIFKNPTTRHAFRSFLAEFALEFRVSFLQATPKGLLLFVPILVVNTLGFVFDALRLFNSI</sequence>
<comment type="caution">
    <text evidence="3">The sequence shown here is derived from an EMBL/GenBank/DDBJ whole genome shotgun (WGS) entry which is preliminary data.</text>
</comment>
<evidence type="ECO:0000256" key="1">
    <source>
        <dbReference type="SAM" id="Phobius"/>
    </source>
</evidence>
<dbReference type="SUPFAM" id="SSF52200">
    <property type="entry name" value="Toll/Interleukin receptor TIR domain"/>
    <property type="match status" value="1"/>
</dbReference>
<feature type="transmembrane region" description="Helical" evidence="1">
    <location>
        <begin position="596"/>
        <end position="619"/>
    </location>
</feature>
<keyword evidence="4" id="KW-1185">Reference proteome</keyword>
<keyword evidence="1" id="KW-0812">Transmembrane</keyword>
<feature type="transmembrane region" description="Helical" evidence="1">
    <location>
        <begin position="534"/>
        <end position="554"/>
    </location>
</feature>
<feature type="transmembrane region" description="Helical" evidence="1">
    <location>
        <begin position="264"/>
        <end position="285"/>
    </location>
</feature>
<feature type="domain" description="TIR" evidence="2">
    <location>
        <begin position="72"/>
        <end position="159"/>
    </location>
</feature>
<dbReference type="EMBL" id="CAXAMM010003180">
    <property type="protein sequence ID" value="CAK8998852.1"/>
    <property type="molecule type" value="Genomic_DNA"/>
</dbReference>
<evidence type="ECO:0000313" key="4">
    <source>
        <dbReference type="Proteomes" id="UP001642464"/>
    </source>
</evidence>
<protein>
    <recommendedName>
        <fullName evidence="2">TIR domain-containing protein</fullName>
    </recommendedName>
</protein>
<dbReference type="Pfam" id="PF13676">
    <property type="entry name" value="TIR_2"/>
    <property type="match status" value="1"/>
</dbReference>
<feature type="transmembrane region" description="Helical" evidence="1">
    <location>
        <begin position="347"/>
        <end position="372"/>
    </location>
</feature>
<keyword evidence="1" id="KW-1133">Transmembrane helix</keyword>
<dbReference type="Gene3D" id="3.40.50.10140">
    <property type="entry name" value="Toll/interleukin-1 receptor homology (TIR) domain"/>
    <property type="match status" value="1"/>
</dbReference>
<organism evidence="3 4">
    <name type="scientific">Durusdinium trenchii</name>
    <dbReference type="NCBI Taxonomy" id="1381693"/>
    <lineage>
        <taxon>Eukaryota</taxon>
        <taxon>Sar</taxon>
        <taxon>Alveolata</taxon>
        <taxon>Dinophyceae</taxon>
        <taxon>Suessiales</taxon>
        <taxon>Symbiodiniaceae</taxon>
        <taxon>Durusdinium</taxon>
    </lineage>
</organism>
<feature type="transmembrane region" description="Helical" evidence="1">
    <location>
        <begin position="297"/>
        <end position="319"/>
    </location>
</feature>
<dbReference type="InterPro" id="IPR035897">
    <property type="entry name" value="Toll_tir_struct_dom_sf"/>
</dbReference>
<feature type="non-terminal residue" evidence="3">
    <location>
        <position position="1"/>
    </location>
</feature>
<accession>A0ABP0IA28</accession>